<organism evidence="1 2">
    <name type="scientific">Chryseolinea soli</name>
    <dbReference type="NCBI Taxonomy" id="2321403"/>
    <lineage>
        <taxon>Bacteria</taxon>
        <taxon>Pseudomonadati</taxon>
        <taxon>Bacteroidota</taxon>
        <taxon>Cytophagia</taxon>
        <taxon>Cytophagales</taxon>
        <taxon>Fulvivirgaceae</taxon>
        <taxon>Chryseolinea</taxon>
    </lineage>
</organism>
<dbReference type="OrthoDB" id="8683379at2"/>
<sequence>MDIHIVNRIKRLAIIALASDDELVEALVLKGGNAIDLSYQQQGIGHGARTSFDLDYSIDHGDFDKDLPIADRIERTLAQTFNEDGYTMIDYSFGPKPKIAREEVADFWGGYKVEFKVISNSLYEENKEDPKKLSRMSIPVNMDNSPKFELEFSKFEFVEKKVEAHVDGFKIYVYTPEMIVFEKVRALCQQLPRYKEVVPSFSPRARAKDFYDIHLMVEQYKIDPGTTENLELIQNIFSAKKVPVGFIKDLQSGSAFHADNWKDVVVTLPASEALETFEYYRDYVVNKFASLTFP</sequence>
<dbReference type="KEGG" id="chk:D4L85_15795"/>
<dbReference type="RefSeq" id="WP_119755198.1">
    <property type="nucleotide sequence ID" value="NZ_CP032382.1"/>
</dbReference>
<keyword evidence="2" id="KW-1185">Reference proteome</keyword>
<evidence type="ECO:0008006" key="3">
    <source>
        <dbReference type="Google" id="ProtNLM"/>
    </source>
</evidence>
<accession>A0A385SNV2</accession>
<dbReference type="EMBL" id="CP032382">
    <property type="protein sequence ID" value="AYB31937.1"/>
    <property type="molecule type" value="Genomic_DNA"/>
</dbReference>
<proteinExistence type="predicted"/>
<evidence type="ECO:0000313" key="1">
    <source>
        <dbReference type="EMBL" id="AYB31937.1"/>
    </source>
</evidence>
<dbReference type="InterPro" id="IPR014942">
    <property type="entry name" value="AbiEii"/>
</dbReference>
<dbReference type="AlphaFoldDB" id="A0A385SNV2"/>
<dbReference type="Proteomes" id="UP000266183">
    <property type="component" value="Chromosome"/>
</dbReference>
<gene>
    <name evidence="1" type="ORF">D4L85_15795</name>
</gene>
<protein>
    <recommendedName>
        <fullName evidence="3">Nucleotidyl transferase AbiEii/AbiGii toxin family protein</fullName>
    </recommendedName>
</protein>
<reference evidence="2" key="1">
    <citation type="submission" date="2018-09" db="EMBL/GenBank/DDBJ databases">
        <title>Chryseolinea sp. KIS68-18 isolated from soil.</title>
        <authorList>
            <person name="Weon H.-Y."/>
            <person name="Kwon S.-W."/>
            <person name="Lee S.A."/>
        </authorList>
    </citation>
    <scope>NUCLEOTIDE SEQUENCE [LARGE SCALE GENOMIC DNA]</scope>
    <source>
        <strain evidence="2">KIS68-18</strain>
    </source>
</reference>
<evidence type="ECO:0000313" key="2">
    <source>
        <dbReference type="Proteomes" id="UP000266183"/>
    </source>
</evidence>
<dbReference type="Pfam" id="PF08843">
    <property type="entry name" value="AbiEii"/>
    <property type="match status" value="1"/>
</dbReference>
<name>A0A385SNV2_9BACT</name>